<organism evidence="2 3">
    <name type="scientific">Anaerorhabdus furcosa</name>
    <dbReference type="NCBI Taxonomy" id="118967"/>
    <lineage>
        <taxon>Bacteria</taxon>
        <taxon>Bacillati</taxon>
        <taxon>Bacillota</taxon>
        <taxon>Erysipelotrichia</taxon>
        <taxon>Erysipelotrichales</taxon>
        <taxon>Erysipelotrichaceae</taxon>
        <taxon>Anaerorhabdus</taxon>
    </lineage>
</organism>
<gene>
    <name evidence="2" type="ORF">SAMN02745191_1443</name>
</gene>
<accession>A0A1T4MWE6</accession>
<dbReference type="PROSITE" id="PS51108">
    <property type="entry name" value="PTS_EIID"/>
    <property type="match status" value="1"/>
</dbReference>
<dbReference type="EMBL" id="FUWY01000003">
    <property type="protein sequence ID" value="SJZ71241.1"/>
    <property type="molecule type" value="Genomic_DNA"/>
</dbReference>
<feature type="transmembrane region" description="Helical" evidence="1">
    <location>
        <begin position="229"/>
        <end position="248"/>
    </location>
</feature>
<feature type="transmembrane region" description="Helical" evidence="1">
    <location>
        <begin position="109"/>
        <end position="132"/>
    </location>
</feature>
<dbReference type="PANTHER" id="PTHR32502">
    <property type="entry name" value="N-ACETYLGALACTOSAMINE PERMEASE II COMPONENT-RELATED"/>
    <property type="match status" value="1"/>
</dbReference>
<keyword evidence="3" id="KW-1185">Reference proteome</keyword>
<proteinExistence type="predicted"/>
<evidence type="ECO:0000313" key="2">
    <source>
        <dbReference type="EMBL" id="SJZ71241.1"/>
    </source>
</evidence>
<dbReference type="GO" id="GO:0009401">
    <property type="term" value="P:phosphoenolpyruvate-dependent sugar phosphotransferase system"/>
    <property type="evidence" value="ECO:0007669"/>
    <property type="project" value="InterPro"/>
</dbReference>
<feature type="transmembrane region" description="Helical" evidence="1">
    <location>
        <begin position="177"/>
        <end position="200"/>
    </location>
</feature>
<name>A0A1T4MWE6_9FIRM</name>
<dbReference type="RefSeq" id="WP_078711843.1">
    <property type="nucleotide sequence ID" value="NZ_FUWY01000003.1"/>
</dbReference>
<dbReference type="GO" id="GO:0005886">
    <property type="term" value="C:plasma membrane"/>
    <property type="evidence" value="ECO:0007669"/>
    <property type="project" value="TreeGrafter"/>
</dbReference>
<dbReference type="STRING" id="118967.SAMN02745191_1443"/>
<evidence type="ECO:0000256" key="1">
    <source>
        <dbReference type="SAM" id="Phobius"/>
    </source>
</evidence>
<dbReference type="PANTHER" id="PTHR32502:SF26">
    <property type="entry name" value="PHOSPHOTRANSFERASE SYSTEM SUGAR-SPECIFIC EIID COMPONENT"/>
    <property type="match status" value="1"/>
</dbReference>
<dbReference type="AlphaFoldDB" id="A0A1T4MWE6"/>
<keyword evidence="1" id="KW-1133">Transmembrane helix</keyword>
<keyword evidence="1" id="KW-0812">Transmembrane</keyword>
<reference evidence="3" key="1">
    <citation type="submission" date="2017-02" db="EMBL/GenBank/DDBJ databases">
        <authorList>
            <person name="Varghese N."/>
            <person name="Submissions S."/>
        </authorList>
    </citation>
    <scope>NUCLEOTIDE SEQUENCE [LARGE SCALE GENOMIC DNA]</scope>
    <source>
        <strain evidence="3">ATCC 25662</strain>
    </source>
</reference>
<dbReference type="Pfam" id="PF03613">
    <property type="entry name" value="EIID-AGA"/>
    <property type="match status" value="1"/>
</dbReference>
<dbReference type="InterPro" id="IPR050303">
    <property type="entry name" value="GatZ_KbaZ_carbometab"/>
</dbReference>
<feature type="transmembrane region" description="Helical" evidence="1">
    <location>
        <begin position="138"/>
        <end position="156"/>
    </location>
</feature>
<protein>
    <submittedName>
        <fullName evidence="2">PTS system, mannose-specific IID component</fullName>
    </submittedName>
</protein>
<sequence>MKNNGSKFTAKELRRVNLRWIWQSQIGWNYERMQGLGYLSTMLPVINRLYGDNPELKAKALHVHSQFFNTQPNMGDIIVGMNIAIEEQSANSAGLDVAASIKTALMGPFAGIGDTIFGMITGAVFGSIAATMALEGNAIGIAIWTLWQIACFFFRFKMFDLGYEQGIKLVTTLSGKMNALTEAAAVLGLTVVGCMIATMIKFNLASINVGLGIFEDGAELMKEFPLQTYADSIMPALFPAVLAALCYWLLGKKWMNSNKLIISVVIAAILLRFFGIVAA</sequence>
<evidence type="ECO:0000313" key="3">
    <source>
        <dbReference type="Proteomes" id="UP000243297"/>
    </source>
</evidence>
<dbReference type="Proteomes" id="UP000243297">
    <property type="component" value="Unassembled WGS sequence"/>
</dbReference>
<keyword evidence="1" id="KW-0472">Membrane</keyword>
<dbReference type="OrthoDB" id="9795582at2"/>
<feature type="transmembrane region" description="Helical" evidence="1">
    <location>
        <begin position="260"/>
        <end position="278"/>
    </location>
</feature>
<dbReference type="InterPro" id="IPR004704">
    <property type="entry name" value="PTS_IID_man"/>
</dbReference>